<dbReference type="Pfam" id="PF00795">
    <property type="entry name" value="CN_hydrolase"/>
    <property type="match status" value="1"/>
</dbReference>
<evidence type="ECO:0000256" key="8">
    <source>
        <dbReference type="PIRNR" id="PIRNR006630"/>
    </source>
</evidence>
<dbReference type="PANTHER" id="PTHR23090">
    <property type="entry name" value="NH 3 /GLUTAMINE-DEPENDENT NAD + SYNTHETASE"/>
    <property type="match status" value="1"/>
</dbReference>
<dbReference type="GO" id="GO:0004359">
    <property type="term" value="F:glutaminase activity"/>
    <property type="evidence" value="ECO:0007669"/>
    <property type="project" value="InterPro"/>
</dbReference>
<name>A0A4P9WK00_9FUNG</name>
<keyword evidence="4 8" id="KW-0547">Nucleotide-binding</keyword>
<dbReference type="CDD" id="cd07570">
    <property type="entry name" value="GAT_Gln-NAD-synth"/>
    <property type="match status" value="1"/>
</dbReference>
<comment type="pathway">
    <text evidence="1 8">Cofactor biosynthesis; NAD(+) biosynthesis; NAD(+) from deamido-NAD(+) (L-Gln route): step 1/1.</text>
</comment>
<dbReference type="OrthoDB" id="2020662at2759"/>
<dbReference type="Gene3D" id="3.40.50.620">
    <property type="entry name" value="HUPs"/>
    <property type="match status" value="1"/>
</dbReference>
<dbReference type="InterPro" id="IPR022310">
    <property type="entry name" value="NAD/GMP_synthase"/>
</dbReference>
<dbReference type="FunFam" id="3.40.50.620:FF:000036">
    <property type="entry name" value="Glutamine-dependent NAD(+) synthetase"/>
    <property type="match status" value="1"/>
</dbReference>
<dbReference type="Pfam" id="PF02540">
    <property type="entry name" value="NAD_synthase"/>
    <property type="match status" value="1"/>
</dbReference>
<keyword evidence="11" id="KW-1185">Reference proteome</keyword>
<dbReference type="NCBIfam" id="TIGR00552">
    <property type="entry name" value="nadE"/>
    <property type="match status" value="1"/>
</dbReference>
<dbReference type="Proteomes" id="UP000269721">
    <property type="component" value="Unassembled WGS sequence"/>
</dbReference>
<proteinExistence type="inferred from homology"/>
<evidence type="ECO:0000259" key="9">
    <source>
        <dbReference type="PROSITE" id="PS50263"/>
    </source>
</evidence>
<protein>
    <recommendedName>
        <fullName evidence="8">Glutamine-dependent NAD(+) synthetase</fullName>
        <ecNumber evidence="8">6.3.5.1</ecNumber>
    </recommendedName>
    <alternativeName>
        <fullName evidence="8">NAD(+) synthase [glutamine-hydrolyzing]</fullName>
    </alternativeName>
</protein>
<keyword evidence="5 8" id="KW-0067">ATP-binding</keyword>
<dbReference type="EC" id="6.3.5.1" evidence="8"/>
<accession>A0A4P9WK00</accession>
<dbReference type="UniPathway" id="UPA00253">
    <property type="reaction ID" value="UER00334"/>
</dbReference>
<dbReference type="InterPro" id="IPR003694">
    <property type="entry name" value="NAD_synthase"/>
</dbReference>
<organism evidence="10 11">
    <name type="scientific">Blyttiomyces helicus</name>
    <dbReference type="NCBI Taxonomy" id="388810"/>
    <lineage>
        <taxon>Eukaryota</taxon>
        <taxon>Fungi</taxon>
        <taxon>Fungi incertae sedis</taxon>
        <taxon>Chytridiomycota</taxon>
        <taxon>Chytridiomycota incertae sedis</taxon>
        <taxon>Chytridiomycetes</taxon>
        <taxon>Chytridiomycetes incertae sedis</taxon>
        <taxon>Blyttiomyces</taxon>
    </lineage>
</organism>
<dbReference type="Gene3D" id="3.60.110.10">
    <property type="entry name" value="Carbon-nitrogen hydrolase"/>
    <property type="match status" value="1"/>
</dbReference>
<dbReference type="GO" id="GO:0003952">
    <property type="term" value="F:NAD+ synthase (glutamine-hydrolyzing) activity"/>
    <property type="evidence" value="ECO:0007669"/>
    <property type="project" value="UniProtKB-UniRule"/>
</dbReference>
<dbReference type="HAMAP" id="MF_02090">
    <property type="entry name" value="NadE_glutamine_dep"/>
    <property type="match status" value="1"/>
</dbReference>
<reference evidence="11" key="1">
    <citation type="journal article" date="2018" name="Nat. Microbiol.">
        <title>Leveraging single-cell genomics to expand the fungal tree of life.</title>
        <authorList>
            <person name="Ahrendt S.R."/>
            <person name="Quandt C.A."/>
            <person name="Ciobanu D."/>
            <person name="Clum A."/>
            <person name="Salamov A."/>
            <person name="Andreopoulos B."/>
            <person name="Cheng J.F."/>
            <person name="Woyke T."/>
            <person name="Pelin A."/>
            <person name="Henrissat B."/>
            <person name="Reynolds N.K."/>
            <person name="Benny G.L."/>
            <person name="Smith M.E."/>
            <person name="James T.Y."/>
            <person name="Grigoriev I.V."/>
        </authorList>
    </citation>
    <scope>NUCLEOTIDE SEQUENCE [LARGE SCALE GENOMIC DNA]</scope>
</reference>
<evidence type="ECO:0000313" key="11">
    <source>
        <dbReference type="Proteomes" id="UP000269721"/>
    </source>
</evidence>
<evidence type="ECO:0000256" key="1">
    <source>
        <dbReference type="ARBA" id="ARBA00005188"/>
    </source>
</evidence>
<evidence type="ECO:0000256" key="5">
    <source>
        <dbReference type="ARBA" id="ARBA00022840"/>
    </source>
</evidence>
<evidence type="ECO:0000256" key="2">
    <source>
        <dbReference type="ARBA" id="ARBA00007145"/>
    </source>
</evidence>
<dbReference type="GO" id="GO:0005524">
    <property type="term" value="F:ATP binding"/>
    <property type="evidence" value="ECO:0007669"/>
    <property type="project" value="UniProtKB-UniRule"/>
</dbReference>
<sequence>MGHQVILATCALNQWALDFQGNLERILESVRLAKKAGARFRLGPELEICGYGCNDHFYEGDTYLHSWEVLRTLLGAEECADMLIDVGMPIVHKNVKYNCRVIFLNSKILLIRPKMFLANDGNYREMRWFTAWDRPRVVEDHVLPRMISELCLQDTVPFGDGVITTIDTVIGTEMCEELFTPNSPHIHQGLDGVEIFTNSSGSHHEFRKLHTRVDLIRGATAKSGGIYLYANQKGCDGERVYYDGCPLISINGSVVAQGSQFSLKDVEVITSTVDLEDVRSFRGSQPSRGAQAASAPAYPRVRAEFVLSHDPLATGAPSKLSVPREVTYHTPEEEIRLGPACWLWDYLRRSKSGGFFLPLSGGLDSCSTALIVSSMCRLVVESAQAGDPQVIKDARQVVGEPDSDYIPADSKEFCSRIFHTCYMGTENSSTETRSRAEKLAKELGSFHVDLNMDGVVAAFLTVFETIMHKRPRFKVHGGSQTENLALQNLQARSRMVLAYMFAQLLLWTRGRPGALLVLGSANVDETLRGYFTKYDCSSADVNPIGGISKTDLRKFIRYAETEFELPILREFLDAPPTAELEPITKDYIQTDEVDMGMTYDQLSVYGYLRKVAKCGPFGMFTKLWNDWGHELSPTEVAARVKRFVFFYSINRHKTTILPPSYHMSPYSPDDNRFDLRPFLYNAGWTWQFRKIDEAAAKLTKAQEENAGKGAA</sequence>
<dbReference type="CDD" id="cd00553">
    <property type="entry name" value="NAD_synthase"/>
    <property type="match status" value="1"/>
</dbReference>
<evidence type="ECO:0000256" key="3">
    <source>
        <dbReference type="ARBA" id="ARBA00022598"/>
    </source>
</evidence>
<dbReference type="PIRSF" id="PIRSF006630">
    <property type="entry name" value="NADS_GAT"/>
    <property type="match status" value="1"/>
</dbReference>
<dbReference type="PROSITE" id="PS50263">
    <property type="entry name" value="CN_HYDROLASE"/>
    <property type="match status" value="1"/>
</dbReference>
<dbReference type="PANTHER" id="PTHR23090:SF9">
    <property type="entry name" value="GLUTAMINE-DEPENDENT NAD(+) SYNTHETASE"/>
    <property type="match status" value="1"/>
</dbReference>
<comment type="similarity">
    <text evidence="2 8">In the C-terminal section; belongs to the NAD synthetase family.</text>
</comment>
<dbReference type="SUPFAM" id="SSF56317">
    <property type="entry name" value="Carbon-nitrogen hydrolase"/>
    <property type="match status" value="1"/>
</dbReference>
<dbReference type="GO" id="GO:0009435">
    <property type="term" value="P:NAD+ biosynthetic process"/>
    <property type="evidence" value="ECO:0007669"/>
    <property type="project" value="UniProtKB-UniRule"/>
</dbReference>
<dbReference type="FunFam" id="3.60.110.10:FF:000003">
    <property type="entry name" value="Glutamine-dependent NAD(+) synthetase"/>
    <property type="match status" value="1"/>
</dbReference>
<dbReference type="InterPro" id="IPR014445">
    <property type="entry name" value="Gln-dep_NAD_synthase"/>
</dbReference>
<dbReference type="AlphaFoldDB" id="A0A4P9WK00"/>
<dbReference type="InterPro" id="IPR014729">
    <property type="entry name" value="Rossmann-like_a/b/a_fold"/>
</dbReference>
<evidence type="ECO:0000256" key="7">
    <source>
        <dbReference type="ARBA" id="ARBA00052340"/>
    </source>
</evidence>
<comment type="catalytic activity">
    <reaction evidence="7 8">
        <text>deamido-NAD(+) + L-glutamine + ATP + H2O = L-glutamate + AMP + diphosphate + NAD(+) + H(+)</text>
        <dbReference type="Rhea" id="RHEA:24384"/>
        <dbReference type="ChEBI" id="CHEBI:15377"/>
        <dbReference type="ChEBI" id="CHEBI:15378"/>
        <dbReference type="ChEBI" id="CHEBI:29985"/>
        <dbReference type="ChEBI" id="CHEBI:30616"/>
        <dbReference type="ChEBI" id="CHEBI:33019"/>
        <dbReference type="ChEBI" id="CHEBI:57540"/>
        <dbReference type="ChEBI" id="CHEBI:58359"/>
        <dbReference type="ChEBI" id="CHEBI:58437"/>
        <dbReference type="ChEBI" id="CHEBI:456215"/>
        <dbReference type="EC" id="6.3.5.1"/>
    </reaction>
</comment>
<feature type="domain" description="CN hydrolase" evidence="9">
    <location>
        <begin position="5"/>
        <end position="275"/>
    </location>
</feature>
<keyword evidence="3 8" id="KW-0436">Ligase</keyword>
<dbReference type="SUPFAM" id="SSF52402">
    <property type="entry name" value="Adenine nucleotide alpha hydrolases-like"/>
    <property type="match status" value="1"/>
</dbReference>
<evidence type="ECO:0000256" key="4">
    <source>
        <dbReference type="ARBA" id="ARBA00022741"/>
    </source>
</evidence>
<dbReference type="EMBL" id="KZ994527">
    <property type="protein sequence ID" value="RKO92712.1"/>
    <property type="molecule type" value="Genomic_DNA"/>
</dbReference>
<dbReference type="InterPro" id="IPR036526">
    <property type="entry name" value="C-N_Hydrolase_sf"/>
</dbReference>
<dbReference type="InterPro" id="IPR003010">
    <property type="entry name" value="C-N_Hydrolase"/>
</dbReference>
<keyword evidence="6 8" id="KW-0520">NAD</keyword>
<evidence type="ECO:0000256" key="6">
    <source>
        <dbReference type="ARBA" id="ARBA00023027"/>
    </source>
</evidence>
<evidence type="ECO:0000313" key="10">
    <source>
        <dbReference type="EMBL" id="RKO92712.1"/>
    </source>
</evidence>
<dbReference type="GO" id="GO:0005737">
    <property type="term" value="C:cytoplasm"/>
    <property type="evidence" value="ECO:0007669"/>
    <property type="project" value="InterPro"/>
</dbReference>
<gene>
    <name evidence="10" type="ORF">BDK51DRAFT_22557</name>
</gene>